<dbReference type="GO" id="GO:0008771">
    <property type="term" value="F:[citrate (pro-3S)-lyase] ligase activity"/>
    <property type="evidence" value="ECO:0007669"/>
    <property type="project" value="UniProtKB-EC"/>
</dbReference>
<dbReference type="AlphaFoldDB" id="A0A1I0Z839"/>
<dbReference type="SMART" id="SM00764">
    <property type="entry name" value="Citrate_ly_lig"/>
    <property type="match status" value="1"/>
</dbReference>
<proteinExistence type="predicted"/>
<dbReference type="EC" id="6.2.1.22" evidence="3"/>
<keyword evidence="5" id="KW-0456">Lyase</keyword>
<dbReference type="InterPro" id="IPR013166">
    <property type="entry name" value="Citrate_lyase_ligase_C"/>
</dbReference>
<dbReference type="OrthoDB" id="9779753at2"/>
<dbReference type="PANTHER" id="PTHR40599">
    <property type="entry name" value="[CITRATE [PRO-3S]-LYASE] LIGASE"/>
    <property type="match status" value="1"/>
</dbReference>
<evidence type="ECO:0000256" key="3">
    <source>
        <dbReference type="PIRNR" id="PIRNR005751"/>
    </source>
</evidence>
<organism evidence="5 6">
    <name type="scientific">Clostridium frigidicarnis</name>
    <dbReference type="NCBI Taxonomy" id="84698"/>
    <lineage>
        <taxon>Bacteria</taxon>
        <taxon>Bacillati</taxon>
        <taxon>Bacillota</taxon>
        <taxon>Clostridia</taxon>
        <taxon>Eubacteriales</taxon>
        <taxon>Clostridiaceae</taxon>
        <taxon>Clostridium</taxon>
    </lineage>
</organism>
<keyword evidence="1 3" id="KW-0547">Nucleotide-binding</keyword>
<dbReference type="Pfam" id="PF00583">
    <property type="entry name" value="Acetyltransf_1"/>
    <property type="match status" value="1"/>
</dbReference>
<dbReference type="Gene3D" id="3.40.630.30">
    <property type="match status" value="1"/>
</dbReference>
<comment type="catalytic activity">
    <reaction evidence="3">
        <text>holo-[citrate lyase ACP] + acetate + ATP = acetyl-[citrate lyase ACP] + AMP + diphosphate</text>
        <dbReference type="Rhea" id="RHEA:23788"/>
        <dbReference type="Rhea" id="RHEA-COMP:10158"/>
        <dbReference type="Rhea" id="RHEA-COMP:13710"/>
        <dbReference type="ChEBI" id="CHEBI:30089"/>
        <dbReference type="ChEBI" id="CHEBI:30616"/>
        <dbReference type="ChEBI" id="CHEBI:33019"/>
        <dbReference type="ChEBI" id="CHEBI:82683"/>
        <dbReference type="ChEBI" id="CHEBI:137976"/>
        <dbReference type="ChEBI" id="CHEBI:456215"/>
        <dbReference type="EC" id="6.2.1.22"/>
    </reaction>
</comment>
<keyword evidence="2 3" id="KW-0067">ATP-binding</keyword>
<dbReference type="InterPro" id="IPR014729">
    <property type="entry name" value="Rossmann-like_a/b/a_fold"/>
</dbReference>
<evidence type="ECO:0000256" key="1">
    <source>
        <dbReference type="ARBA" id="ARBA00022741"/>
    </source>
</evidence>
<comment type="function">
    <text evidence="3">Acetylation of prosthetic group (2-(5''-phosphoribosyl)-3'-dephosphocoenzyme-A) of the gamma subunit of citrate lyase.</text>
</comment>
<dbReference type="RefSeq" id="WP_090041571.1">
    <property type="nucleotide sequence ID" value="NZ_FOKI01000017.1"/>
</dbReference>
<evidence type="ECO:0000313" key="6">
    <source>
        <dbReference type="Proteomes" id="UP000198619"/>
    </source>
</evidence>
<dbReference type="Proteomes" id="UP000198619">
    <property type="component" value="Unassembled WGS sequence"/>
</dbReference>
<protein>
    <recommendedName>
        <fullName evidence="3">[Citrate [pro-3S]-lyase] ligase</fullName>
        <ecNumber evidence="3">6.2.1.22</ecNumber>
    </recommendedName>
</protein>
<evidence type="ECO:0000313" key="5">
    <source>
        <dbReference type="EMBL" id="SFB20413.1"/>
    </source>
</evidence>
<dbReference type="GO" id="GO:0016829">
    <property type="term" value="F:lyase activity"/>
    <property type="evidence" value="ECO:0007669"/>
    <property type="project" value="UniProtKB-KW"/>
</dbReference>
<dbReference type="PANTHER" id="PTHR40599:SF1">
    <property type="entry name" value="[CITRATE [PRO-3S]-LYASE] LIGASE"/>
    <property type="match status" value="1"/>
</dbReference>
<dbReference type="PROSITE" id="PS51186">
    <property type="entry name" value="GNAT"/>
    <property type="match status" value="1"/>
</dbReference>
<gene>
    <name evidence="5" type="ORF">SAMN04488528_101753</name>
</gene>
<name>A0A1I0Z839_9CLOT</name>
<dbReference type="Pfam" id="PF08218">
    <property type="entry name" value="Citrate_ly_lig"/>
    <property type="match status" value="1"/>
</dbReference>
<dbReference type="SUPFAM" id="SSF55729">
    <property type="entry name" value="Acyl-CoA N-acyltransferases (Nat)"/>
    <property type="match status" value="1"/>
</dbReference>
<evidence type="ECO:0000259" key="4">
    <source>
        <dbReference type="PROSITE" id="PS51186"/>
    </source>
</evidence>
<dbReference type="GO" id="GO:0005524">
    <property type="term" value="F:ATP binding"/>
    <property type="evidence" value="ECO:0007669"/>
    <property type="project" value="UniProtKB-UniRule"/>
</dbReference>
<dbReference type="GO" id="GO:0016747">
    <property type="term" value="F:acyltransferase activity, transferring groups other than amino-acyl groups"/>
    <property type="evidence" value="ECO:0007669"/>
    <property type="project" value="InterPro"/>
</dbReference>
<accession>A0A1I0Z839</accession>
<dbReference type="InterPro" id="IPR000182">
    <property type="entry name" value="GNAT_dom"/>
</dbReference>
<dbReference type="InterPro" id="IPR016181">
    <property type="entry name" value="Acyl_CoA_acyltransferase"/>
</dbReference>
<dbReference type="Gene3D" id="3.40.50.620">
    <property type="entry name" value="HUPs"/>
    <property type="match status" value="1"/>
</dbReference>
<dbReference type="NCBIfam" id="TIGR00125">
    <property type="entry name" value="cyt_tran_rel"/>
    <property type="match status" value="1"/>
</dbReference>
<dbReference type="STRING" id="84698.SAMN04488528_101753"/>
<dbReference type="EMBL" id="FOKI01000017">
    <property type="protein sequence ID" value="SFB20413.1"/>
    <property type="molecule type" value="Genomic_DNA"/>
</dbReference>
<keyword evidence="3 5" id="KW-0436">Ligase</keyword>
<keyword evidence="6" id="KW-1185">Reference proteome</keyword>
<feature type="domain" description="N-acetyltransferase" evidence="4">
    <location>
        <begin position="1"/>
        <end position="141"/>
    </location>
</feature>
<dbReference type="PIRSF" id="PIRSF005751">
    <property type="entry name" value="Acet_citr_lig"/>
    <property type="match status" value="1"/>
</dbReference>
<reference evidence="5 6" key="1">
    <citation type="submission" date="2016-10" db="EMBL/GenBank/DDBJ databases">
        <authorList>
            <person name="de Groot N.N."/>
        </authorList>
    </citation>
    <scope>NUCLEOTIDE SEQUENCE [LARGE SCALE GENOMIC DNA]</scope>
    <source>
        <strain evidence="5 6">DSM 12271</strain>
    </source>
</reference>
<dbReference type="InterPro" id="IPR005216">
    <property type="entry name" value="Citrate_lyase_ligase"/>
</dbReference>
<dbReference type="SUPFAM" id="SSF52374">
    <property type="entry name" value="Nucleotidylyl transferase"/>
    <property type="match status" value="1"/>
</dbReference>
<dbReference type="NCBIfam" id="TIGR00124">
    <property type="entry name" value="cit_ly_ligase"/>
    <property type="match status" value="1"/>
</dbReference>
<sequence>MYDFPIEKINLENELLVSQVKQFLSEFNLGYEKDIDYTIVMRKDRKIIATCSKAKNVLKCFAIDSEYRGEGITAKLITALIDRIFEEGIYHSFIFTKIENTKIFSSLNFKLLYTADKTALLEHGMYDVNSYIKKLIQKNNINVESKKGALVMNCNPFTNGHLYLIEEAAKKHDEVLVFIVEEDKSLFSFKHRLELVKQGVSHLKNVKVVPGGEYIISQATFPSYFLRKEDDKLKEYTKIDAGIFGKYLCKGLNITTRYVGEEPYCNVTREYNETLKEELSKLNVKLEVIKRLKYDDVPISASKVRDLIKQQKLEYVKEIVPIVTWEFLNSNTGKEIMEKIKLSNSPH</sequence>
<dbReference type="InterPro" id="IPR004821">
    <property type="entry name" value="Cyt_trans-like"/>
</dbReference>
<evidence type="ECO:0000256" key="2">
    <source>
        <dbReference type="ARBA" id="ARBA00022840"/>
    </source>
</evidence>